<evidence type="ECO:0000313" key="2">
    <source>
        <dbReference type="Proteomes" id="UP001432251"/>
    </source>
</evidence>
<dbReference type="EMBL" id="CP146022">
    <property type="protein sequence ID" value="WWQ62678.1"/>
    <property type="molecule type" value="Genomic_DNA"/>
</dbReference>
<evidence type="ECO:0000313" key="1">
    <source>
        <dbReference type="EMBL" id="WWQ62678.1"/>
    </source>
</evidence>
<dbReference type="Proteomes" id="UP001432251">
    <property type="component" value="Chromosome"/>
</dbReference>
<accession>A0ACD5A664</accession>
<organism evidence="1 2">
    <name type="scientific">Streptomyces citrinus</name>
    <dbReference type="NCBI Taxonomy" id="3118173"/>
    <lineage>
        <taxon>Bacteria</taxon>
        <taxon>Bacillati</taxon>
        <taxon>Actinomycetota</taxon>
        <taxon>Actinomycetes</taxon>
        <taxon>Kitasatosporales</taxon>
        <taxon>Streptomycetaceae</taxon>
        <taxon>Streptomyces</taxon>
    </lineage>
</organism>
<protein>
    <submittedName>
        <fullName evidence="1">Uncharacterized protein</fullName>
    </submittedName>
</protein>
<sequence>MTQLTRTVRLHRLTMVDEDDGVMVGRPDVGSYAVFPEEGAQALRMFADGVPVDEVGAWYERTCGAPLDMADFLETLADLEFLRTDEEADAPGTVRWQRLGRAVFSWPAWLAYAALVAGAVTAMVRDPGLRPTYHQVFFTDYVSLIPVTIFALAIPCIVVHEGSHALAGRRLGLPSTLGLGRRLYYLVAETRLDSLLSVERKKRYLPFCAGMLADVVLFCGLTLLSIPLDGHGIPSWIHKLCLAVAFTCVLRLIWQFLFYLETDLYYVVTTAARCTDLQNATRFRLRSGLRRALRRPPTGADTEYSPRDRSVARWYAPLLVAGYGFSLASLAWAGLPTALHFWSTIVDRLGGAETSFWELFDAAVFIALSGSQIALLVHVTLRDRRERARSRTTTAPQGALP</sequence>
<proteinExistence type="predicted"/>
<gene>
    <name evidence="1" type="ORF">V2W30_04440</name>
</gene>
<name>A0ACD5A664_9ACTN</name>
<keyword evidence="2" id="KW-1185">Reference proteome</keyword>
<reference evidence="1" key="1">
    <citation type="journal article" date="2025" name="Int. J. Syst. Evol. Microbiol.">
        <title>Streptomyces citrinus sp. nov., with yellow diffusible pigment.</title>
        <authorList>
            <person name="He Y."/>
            <person name="Yang E."/>
            <person name="Xu J."/>
            <person name="Sun Y."/>
            <person name="Sun L."/>
        </authorList>
    </citation>
    <scope>NUCLEOTIDE SEQUENCE</scope>
    <source>
        <strain evidence="1">Q6</strain>
    </source>
</reference>